<dbReference type="AlphaFoldDB" id="A0A7J6FAV4"/>
<dbReference type="EMBL" id="JAATIQ010000243">
    <property type="protein sequence ID" value="KAF4367775.1"/>
    <property type="molecule type" value="Genomic_DNA"/>
</dbReference>
<reference evidence="2 3" key="1">
    <citation type="journal article" date="2020" name="bioRxiv">
        <title>Sequence and annotation of 42 cannabis genomes reveals extensive copy number variation in cannabinoid synthesis and pathogen resistance genes.</title>
        <authorList>
            <person name="Mckernan K.J."/>
            <person name="Helbert Y."/>
            <person name="Kane L.T."/>
            <person name="Ebling H."/>
            <person name="Zhang L."/>
            <person name="Liu B."/>
            <person name="Eaton Z."/>
            <person name="Mclaughlin S."/>
            <person name="Kingan S."/>
            <person name="Baybayan P."/>
            <person name="Concepcion G."/>
            <person name="Jordan M."/>
            <person name="Riva A."/>
            <person name="Barbazuk W."/>
            <person name="Harkins T."/>
        </authorList>
    </citation>
    <scope>NUCLEOTIDE SEQUENCE [LARGE SCALE GENOMIC DNA]</scope>
    <source>
        <strain evidence="3">cv. Jamaican Lion 4</strain>
        <tissue evidence="2">Leaf</tissue>
    </source>
</reference>
<dbReference type="InterPro" id="IPR053151">
    <property type="entry name" value="RNase_H-like"/>
</dbReference>
<dbReference type="SUPFAM" id="SSF56219">
    <property type="entry name" value="DNase I-like"/>
    <property type="match status" value="1"/>
</dbReference>
<evidence type="ECO:0000259" key="1">
    <source>
        <dbReference type="Pfam" id="PF13456"/>
    </source>
</evidence>
<dbReference type="Proteomes" id="UP000583929">
    <property type="component" value="Unassembled WGS sequence"/>
</dbReference>
<feature type="domain" description="RNase H type-1" evidence="1">
    <location>
        <begin position="275"/>
        <end position="393"/>
    </location>
</feature>
<evidence type="ECO:0000313" key="3">
    <source>
        <dbReference type="Proteomes" id="UP000583929"/>
    </source>
</evidence>
<dbReference type="SUPFAM" id="SSF53098">
    <property type="entry name" value="Ribonuclease H-like"/>
    <property type="match status" value="1"/>
</dbReference>
<dbReference type="GO" id="GO:0004523">
    <property type="term" value="F:RNA-DNA hybrid ribonuclease activity"/>
    <property type="evidence" value="ECO:0007669"/>
    <property type="project" value="InterPro"/>
</dbReference>
<proteinExistence type="predicted"/>
<dbReference type="InterPro" id="IPR012337">
    <property type="entry name" value="RNaseH-like_sf"/>
</dbReference>
<sequence length="404" mass="46066">MGGIDVGFIGPTFTWSNCRNLGDRVCKRLDRAIGSADWCTQFPLAGLTHHPIISSDHAPVILDTHMQQQRTKPPFRFLEVVTRKLSKTTRALKRWNWQHFEICDRELNRLRDRLSFIQSQMGSYCEEEKQIQLDILDKEFKMERIWKQKSPELWISQGDCNSKFFHTSTIVRRRRNHVWAIQDDNEIWRRSRHGIGTLATTSACVLEAIWNCRNKAIFCTSPPPPEEAIRLISKRAMEFSMMSEVNNNYDPCINQVPVQVQQQMYDENVVCFQVDASFADGVAGIGVVVKRPGAAVSESCQSSCLAFNVLEAELEAILSALEYAWNDRMQSIVIQSDSKIVVDALNLKEMPMAWGSYPVFSKCLSFIPKFSSVTFIFIPRSVNTVADGLASQARAHHMCHLSLV</sequence>
<dbReference type="InterPro" id="IPR036691">
    <property type="entry name" value="Endo/exonu/phosph_ase_sf"/>
</dbReference>
<dbReference type="InterPro" id="IPR036397">
    <property type="entry name" value="RNaseH_sf"/>
</dbReference>
<keyword evidence="3" id="KW-1185">Reference proteome</keyword>
<protein>
    <recommendedName>
        <fullName evidence="1">RNase H type-1 domain-containing protein</fullName>
    </recommendedName>
</protein>
<dbReference type="Pfam" id="PF13456">
    <property type="entry name" value="RVT_3"/>
    <property type="match status" value="1"/>
</dbReference>
<name>A0A7J6FAV4_CANSA</name>
<evidence type="ECO:0000313" key="2">
    <source>
        <dbReference type="EMBL" id="KAF4367775.1"/>
    </source>
</evidence>
<dbReference type="PANTHER" id="PTHR47723:SF19">
    <property type="entry name" value="POLYNUCLEOTIDYL TRANSFERASE, RIBONUCLEASE H-LIKE SUPERFAMILY PROTEIN"/>
    <property type="match status" value="1"/>
</dbReference>
<organism evidence="2 3">
    <name type="scientific">Cannabis sativa</name>
    <name type="common">Hemp</name>
    <name type="synonym">Marijuana</name>
    <dbReference type="NCBI Taxonomy" id="3483"/>
    <lineage>
        <taxon>Eukaryota</taxon>
        <taxon>Viridiplantae</taxon>
        <taxon>Streptophyta</taxon>
        <taxon>Embryophyta</taxon>
        <taxon>Tracheophyta</taxon>
        <taxon>Spermatophyta</taxon>
        <taxon>Magnoliopsida</taxon>
        <taxon>eudicotyledons</taxon>
        <taxon>Gunneridae</taxon>
        <taxon>Pentapetalae</taxon>
        <taxon>rosids</taxon>
        <taxon>fabids</taxon>
        <taxon>Rosales</taxon>
        <taxon>Cannabaceae</taxon>
        <taxon>Cannabis</taxon>
    </lineage>
</organism>
<accession>A0A7J6FAV4</accession>
<dbReference type="GO" id="GO:0003676">
    <property type="term" value="F:nucleic acid binding"/>
    <property type="evidence" value="ECO:0007669"/>
    <property type="project" value="InterPro"/>
</dbReference>
<dbReference type="PANTHER" id="PTHR47723">
    <property type="entry name" value="OS05G0353850 PROTEIN"/>
    <property type="match status" value="1"/>
</dbReference>
<comment type="caution">
    <text evidence="2">The sequence shown here is derived from an EMBL/GenBank/DDBJ whole genome shotgun (WGS) entry which is preliminary data.</text>
</comment>
<dbReference type="InterPro" id="IPR002156">
    <property type="entry name" value="RNaseH_domain"/>
</dbReference>
<gene>
    <name evidence="2" type="ORF">G4B88_011076</name>
</gene>
<dbReference type="Gene3D" id="3.30.420.10">
    <property type="entry name" value="Ribonuclease H-like superfamily/Ribonuclease H"/>
    <property type="match status" value="1"/>
</dbReference>